<accession>A0A6J7AVD8</accession>
<organism evidence="2">
    <name type="scientific">freshwater metagenome</name>
    <dbReference type="NCBI Taxonomy" id="449393"/>
    <lineage>
        <taxon>unclassified sequences</taxon>
        <taxon>metagenomes</taxon>
        <taxon>ecological metagenomes</taxon>
    </lineage>
</organism>
<protein>
    <submittedName>
        <fullName evidence="2">Unannotated protein</fullName>
    </submittedName>
</protein>
<proteinExistence type="predicted"/>
<reference evidence="2" key="1">
    <citation type="submission" date="2020-05" db="EMBL/GenBank/DDBJ databases">
        <authorList>
            <person name="Chiriac C."/>
            <person name="Salcher M."/>
            <person name="Ghai R."/>
            <person name="Kavagutti S V."/>
        </authorList>
    </citation>
    <scope>NUCLEOTIDE SEQUENCE</scope>
</reference>
<evidence type="ECO:0000313" key="2">
    <source>
        <dbReference type="EMBL" id="CAB4836964.1"/>
    </source>
</evidence>
<dbReference type="EMBL" id="CAEZYR010000114">
    <property type="protein sequence ID" value="CAB4762262.1"/>
    <property type="molecule type" value="Genomic_DNA"/>
</dbReference>
<dbReference type="AlphaFoldDB" id="A0A6J7AVD8"/>
<name>A0A6J7AVD8_9ZZZZ</name>
<evidence type="ECO:0000313" key="3">
    <source>
        <dbReference type="EMBL" id="CAB4919822.1"/>
    </source>
</evidence>
<gene>
    <name evidence="1" type="ORF">UFOPK2754_02490</name>
    <name evidence="2" type="ORF">UFOPK3139_03411</name>
    <name evidence="3" type="ORF">UFOPK3543_02015</name>
</gene>
<dbReference type="EMBL" id="CAFABA010000275">
    <property type="protein sequence ID" value="CAB4836964.1"/>
    <property type="molecule type" value="Genomic_DNA"/>
</dbReference>
<dbReference type="EMBL" id="CAFBMH010000085">
    <property type="protein sequence ID" value="CAB4919822.1"/>
    <property type="molecule type" value="Genomic_DNA"/>
</dbReference>
<evidence type="ECO:0000313" key="1">
    <source>
        <dbReference type="EMBL" id="CAB4762262.1"/>
    </source>
</evidence>
<sequence>MTNNYPLEVGGVADYPVKVGSMLLTMVDPSPGFEQAYNRWYERDHYYAGCMVGPYLFAGSRWVATRELKDLRWPAGDDAVARPTDAGSYVAIYWVEKGHHGDHFDEWARDQVRWLYAEGRGFPERHHVHTVLFDHLGAVYRDADPVPVDLALDAVYDGIVAIWFDATEGTAADLHAAIAPTHMTNLVAGSSIEIASSWTPSAGENNPKDVPMDLGSKAGGPERLCQLFFVRGDVRDAVDRFKAYTEQIEAAGLATTHLVAPFFRTVIGTDTYTNQLW</sequence>